<dbReference type="Proteomes" id="UP000176192">
    <property type="component" value="Unassembled WGS sequence"/>
</dbReference>
<evidence type="ECO:0000313" key="2">
    <source>
        <dbReference type="Proteomes" id="UP000176192"/>
    </source>
</evidence>
<comment type="caution">
    <text evidence="1">The sequence shown here is derived from an EMBL/GenBank/DDBJ whole genome shotgun (WGS) entry which is preliminary data.</text>
</comment>
<dbReference type="EMBL" id="MFVV01000001">
    <property type="protein sequence ID" value="OGJ04311.1"/>
    <property type="molecule type" value="Genomic_DNA"/>
</dbReference>
<dbReference type="STRING" id="1801797.A3G06_02065"/>
<accession>A0A1F6YD43</accession>
<evidence type="ECO:0000313" key="1">
    <source>
        <dbReference type="EMBL" id="OGJ04311.1"/>
    </source>
</evidence>
<organism evidence="1 2">
    <name type="scientific">Candidatus Nomurabacteria bacterium RIFCSPLOWO2_12_FULL_46_14</name>
    <dbReference type="NCBI Taxonomy" id="1801797"/>
    <lineage>
        <taxon>Bacteria</taxon>
        <taxon>Candidatus Nomuraibacteriota</taxon>
    </lineage>
</organism>
<gene>
    <name evidence="1" type="ORF">A3G06_02065</name>
</gene>
<protein>
    <submittedName>
        <fullName evidence="1">Uncharacterized protein</fullName>
    </submittedName>
</protein>
<dbReference type="AlphaFoldDB" id="A0A1F6YD43"/>
<name>A0A1F6YD43_9BACT</name>
<sequence length="164" mass="18990">MELKRVPDSSHTELLHPGRDAAFSEFMSFIKVEDPELKEKFIQVLRELFVATPHMWAPGSCYSTQEFERIIKRIQAQGALAEVTLTPMHWSSTHFFLTARLKDSEKTLIVDPFGVPTVSEHEYMKNMRLITPFFGEIQLAPPKHQRIYSDAEPLGERGYRTFHP</sequence>
<reference evidence="1 2" key="1">
    <citation type="journal article" date="2016" name="Nat. Commun.">
        <title>Thousands of microbial genomes shed light on interconnected biogeochemical processes in an aquifer system.</title>
        <authorList>
            <person name="Anantharaman K."/>
            <person name="Brown C.T."/>
            <person name="Hug L.A."/>
            <person name="Sharon I."/>
            <person name="Castelle C.J."/>
            <person name="Probst A.J."/>
            <person name="Thomas B.C."/>
            <person name="Singh A."/>
            <person name="Wilkins M.J."/>
            <person name="Karaoz U."/>
            <person name="Brodie E.L."/>
            <person name="Williams K.H."/>
            <person name="Hubbard S.S."/>
            <person name="Banfield J.F."/>
        </authorList>
    </citation>
    <scope>NUCLEOTIDE SEQUENCE [LARGE SCALE GENOMIC DNA]</scope>
</reference>
<proteinExistence type="predicted"/>